<dbReference type="RefSeq" id="WP_382165861.1">
    <property type="nucleotide sequence ID" value="NZ_JBHTBR010000002.1"/>
</dbReference>
<dbReference type="PANTHER" id="PTHR13696">
    <property type="entry name" value="P-LOOP CONTAINING NUCLEOSIDE TRIPHOSPHATE HYDROLASE"/>
    <property type="match status" value="1"/>
</dbReference>
<dbReference type="PANTHER" id="PTHR13696:SF52">
    <property type="entry name" value="PARA FAMILY PROTEIN CT_582"/>
    <property type="match status" value="1"/>
</dbReference>
<keyword evidence="3" id="KW-1185">Reference proteome</keyword>
<gene>
    <name evidence="2" type="ORF">ACFQS8_03770</name>
</gene>
<dbReference type="CDD" id="cd02042">
    <property type="entry name" value="ParAB_family"/>
    <property type="match status" value="1"/>
</dbReference>
<feature type="domain" description="AAA" evidence="1">
    <location>
        <begin position="1"/>
        <end position="191"/>
    </location>
</feature>
<sequence>MRIVSVMNMKGGVGKSTSVCMLAEALASQASMRVLVVDLDPQSNASMILCGLDKWSELRESERTLDAYFTQFVHGSEPRRFHEFIASRVTDIEGGPVVDLVVATPEFRYVERDALDKFIRQGFTINAVQDRLTRLMGSAVESVASNYDVVLFDCPPGISLFAEAAITMSEYVVIPTIPDYVSRLGIYAFRRRAVRSMEKRRFTEDNILTLITKYDSNIVLHENEVQSLRSDFKTFDVVIPQNESIARSGEWSETPRSFDQKYGDAAGIIRKFAAEFQEKVGLL</sequence>
<accession>A0ABW2II54</accession>
<dbReference type="Proteomes" id="UP001596492">
    <property type="component" value="Unassembled WGS sequence"/>
</dbReference>
<dbReference type="InterPro" id="IPR025669">
    <property type="entry name" value="AAA_dom"/>
</dbReference>
<dbReference type="InterPro" id="IPR050678">
    <property type="entry name" value="DNA_Partitioning_ATPase"/>
</dbReference>
<dbReference type="EMBL" id="JBHTBR010000002">
    <property type="protein sequence ID" value="MFC7290724.1"/>
    <property type="molecule type" value="Genomic_DNA"/>
</dbReference>
<dbReference type="InterPro" id="IPR027417">
    <property type="entry name" value="P-loop_NTPase"/>
</dbReference>
<name>A0ABW2II54_9PROT</name>
<dbReference type="Pfam" id="PF13614">
    <property type="entry name" value="AAA_31"/>
    <property type="match status" value="1"/>
</dbReference>
<dbReference type="SUPFAM" id="SSF52540">
    <property type="entry name" value="P-loop containing nucleoside triphosphate hydrolases"/>
    <property type="match status" value="1"/>
</dbReference>
<organism evidence="2 3">
    <name type="scientific">Hirschia litorea</name>
    <dbReference type="NCBI Taxonomy" id="1199156"/>
    <lineage>
        <taxon>Bacteria</taxon>
        <taxon>Pseudomonadati</taxon>
        <taxon>Pseudomonadota</taxon>
        <taxon>Alphaproteobacteria</taxon>
        <taxon>Hyphomonadales</taxon>
        <taxon>Hyphomonadaceae</taxon>
        <taxon>Hirschia</taxon>
    </lineage>
</organism>
<reference evidence="3" key="1">
    <citation type="journal article" date="2019" name="Int. J. Syst. Evol. Microbiol.">
        <title>The Global Catalogue of Microorganisms (GCM) 10K type strain sequencing project: providing services to taxonomists for standard genome sequencing and annotation.</title>
        <authorList>
            <consortium name="The Broad Institute Genomics Platform"/>
            <consortium name="The Broad Institute Genome Sequencing Center for Infectious Disease"/>
            <person name="Wu L."/>
            <person name="Ma J."/>
        </authorList>
    </citation>
    <scope>NUCLEOTIDE SEQUENCE [LARGE SCALE GENOMIC DNA]</scope>
    <source>
        <strain evidence="3">CCUG 51308</strain>
    </source>
</reference>
<evidence type="ECO:0000313" key="3">
    <source>
        <dbReference type="Proteomes" id="UP001596492"/>
    </source>
</evidence>
<evidence type="ECO:0000313" key="2">
    <source>
        <dbReference type="EMBL" id="MFC7290724.1"/>
    </source>
</evidence>
<dbReference type="Gene3D" id="3.40.50.300">
    <property type="entry name" value="P-loop containing nucleotide triphosphate hydrolases"/>
    <property type="match status" value="1"/>
</dbReference>
<evidence type="ECO:0000259" key="1">
    <source>
        <dbReference type="Pfam" id="PF13614"/>
    </source>
</evidence>
<proteinExistence type="predicted"/>
<protein>
    <submittedName>
        <fullName evidence="2">ParA family protein</fullName>
    </submittedName>
</protein>
<comment type="caution">
    <text evidence="2">The sequence shown here is derived from an EMBL/GenBank/DDBJ whole genome shotgun (WGS) entry which is preliminary data.</text>
</comment>